<accession>A0A9P4S576</accession>
<dbReference type="AlphaFoldDB" id="A0A9P4S576"/>
<dbReference type="EMBL" id="MU006108">
    <property type="protein sequence ID" value="KAF2835477.1"/>
    <property type="molecule type" value="Genomic_DNA"/>
</dbReference>
<feature type="region of interest" description="Disordered" evidence="1">
    <location>
        <begin position="122"/>
        <end position="197"/>
    </location>
</feature>
<evidence type="ECO:0000313" key="5">
    <source>
        <dbReference type="Proteomes" id="UP000799429"/>
    </source>
</evidence>
<evidence type="ECO:0000256" key="2">
    <source>
        <dbReference type="SAM" id="SignalP"/>
    </source>
</evidence>
<protein>
    <recommendedName>
        <fullName evidence="3">DUF7707 domain-containing protein</fullName>
    </recommendedName>
</protein>
<dbReference type="InterPro" id="IPR056124">
    <property type="entry name" value="DUF7707"/>
</dbReference>
<keyword evidence="5" id="KW-1185">Reference proteome</keyword>
<name>A0A9P4S576_9PEZI</name>
<feature type="compositionally biased region" description="Polar residues" evidence="1">
    <location>
        <begin position="122"/>
        <end position="131"/>
    </location>
</feature>
<evidence type="ECO:0000313" key="4">
    <source>
        <dbReference type="EMBL" id="KAF2835477.1"/>
    </source>
</evidence>
<proteinExistence type="predicted"/>
<evidence type="ECO:0000256" key="1">
    <source>
        <dbReference type="SAM" id="MobiDB-lite"/>
    </source>
</evidence>
<gene>
    <name evidence="4" type="ORF">M501DRAFT_1008462</name>
</gene>
<feature type="chain" id="PRO_5040334058" description="DUF7707 domain-containing protein" evidence="2">
    <location>
        <begin position="20"/>
        <end position="221"/>
    </location>
</feature>
<sequence length="221" mass="23776">MRSVVAFAALLTIVRLSSPQRLDPESVPKSQRSYWCQQQETQCPLICTQETESQSAGTLANDCDADTLVYDCVCDNGLSPNISEYSQTVPYFICTESNNQCVDDCNGNTACQTSCREDNPCGAQNPTRVNVTSTISLPSSTTSGTRSTGTNNDDPETTDEPSTFGDDNDNGNNDDNSEDSNDDNQEESNPDEPDAASILNLGQSYGLAIILTSFFAGFAVL</sequence>
<dbReference type="OrthoDB" id="2439692at2759"/>
<comment type="caution">
    <text evidence="4">The sequence shown here is derived from an EMBL/GenBank/DDBJ whole genome shotgun (WGS) entry which is preliminary data.</text>
</comment>
<feature type="domain" description="DUF7707" evidence="3">
    <location>
        <begin position="21"/>
        <end position="126"/>
    </location>
</feature>
<feature type="signal peptide" evidence="2">
    <location>
        <begin position="1"/>
        <end position="19"/>
    </location>
</feature>
<dbReference type="PANTHER" id="PTHR38118">
    <property type="entry name" value="ANCHORED CELL WALL PROTEIN 11-RELATED"/>
    <property type="match status" value="1"/>
</dbReference>
<dbReference type="Pfam" id="PF24808">
    <property type="entry name" value="DUF7707"/>
    <property type="match status" value="1"/>
</dbReference>
<reference evidence="4" key="1">
    <citation type="journal article" date="2020" name="Stud. Mycol.">
        <title>101 Dothideomycetes genomes: a test case for predicting lifestyles and emergence of pathogens.</title>
        <authorList>
            <person name="Haridas S."/>
            <person name="Albert R."/>
            <person name="Binder M."/>
            <person name="Bloem J."/>
            <person name="Labutti K."/>
            <person name="Salamov A."/>
            <person name="Andreopoulos B."/>
            <person name="Baker S."/>
            <person name="Barry K."/>
            <person name="Bills G."/>
            <person name="Bluhm B."/>
            <person name="Cannon C."/>
            <person name="Castanera R."/>
            <person name="Culley D."/>
            <person name="Daum C."/>
            <person name="Ezra D."/>
            <person name="Gonzalez J."/>
            <person name="Henrissat B."/>
            <person name="Kuo A."/>
            <person name="Liang C."/>
            <person name="Lipzen A."/>
            <person name="Lutzoni F."/>
            <person name="Magnuson J."/>
            <person name="Mondo S."/>
            <person name="Nolan M."/>
            <person name="Ohm R."/>
            <person name="Pangilinan J."/>
            <person name="Park H.-J."/>
            <person name="Ramirez L."/>
            <person name="Alfaro M."/>
            <person name="Sun H."/>
            <person name="Tritt A."/>
            <person name="Yoshinaga Y."/>
            <person name="Zwiers L.-H."/>
            <person name="Turgeon B."/>
            <person name="Goodwin S."/>
            <person name="Spatafora J."/>
            <person name="Crous P."/>
            <person name="Grigoriev I."/>
        </authorList>
    </citation>
    <scope>NUCLEOTIDE SEQUENCE</scope>
    <source>
        <strain evidence="4">CBS 101060</strain>
    </source>
</reference>
<evidence type="ECO:0000259" key="3">
    <source>
        <dbReference type="Pfam" id="PF24808"/>
    </source>
</evidence>
<keyword evidence="2" id="KW-0732">Signal</keyword>
<dbReference type="PANTHER" id="PTHR38118:SF2">
    <property type="entry name" value="CDP-ALCOHOL PHOSPHATIDYLTRANSFERASE PROTEIN"/>
    <property type="match status" value="1"/>
</dbReference>
<dbReference type="Proteomes" id="UP000799429">
    <property type="component" value="Unassembled WGS sequence"/>
</dbReference>
<organism evidence="4 5">
    <name type="scientific">Patellaria atrata CBS 101060</name>
    <dbReference type="NCBI Taxonomy" id="1346257"/>
    <lineage>
        <taxon>Eukaryota</taxon>
        <taxon>Fungi</taxon>
        <taxon>Dikarya</taxon>
        <taxon>Ascomycota</taxon>
        <taxon>Pezizomycotina</taxon>
        <taxon>Dothideomycetes</taxon>
        <taxon>Dothideomycetes incertae sedis</taxon>
        <taxon>Patellariales</taxon>
        <taxon>Patellariaceae</taxon>
        <taxon>Patellaria</taxon>
    </lineage>
</organism>
<feature type="compositionally biased region" description="Low complexity" evidence="1">
    <location>
        <begin position="132"/>
        <end position="150"/>
    </location>
</feature>
<feature type="compositionally biased region" description="Acidic residues" evidence="1">
    <location>
        <begin position="175"/>
        <end position="194"/>
    </location>
</feature>